<protein>
    <recommendedName>
        <fullName evidence="4">Glycosyltransferase RgtA/B/C/D-like domain-containing protein</fullName>
    </recommendedName>
</protein>
<keyword evidence="1" id="KW-0472">Membrane</keyword>
<dbReference type="eggNOG" id="ENOG5030F9N">
    <property type="taxonomic scope" value="Bacteria"/>
</dbReference>
<dbReference type="Proteomes" id="UP000030185">
    <property type="component" value="Unassembled WGS sequence"/>
</dbReference>
<evidence type="ECO:0000256" key="1">
    <source>
        <dbReference type="SAM" id="Phobius"/>
    </source>
</evidence>
<feature type="transmembrane region" description="Helical" evidence="1">
    <location>
        <begin position="334"/>
        <end position="353"/>
    </location>
</feature>
<feature type="transmembrane region" description="Helical" evidence="1">
    <location>
        <begin position="365"/>
        <end position="388"/>
    </location>
</feature>
<accession>A0A098L9Y9</accession>
<evidence type="ECO:0008006" key="4">
    <source>
        <dbReference type="Google" id="ProtNLM"/>
    </source>
</evidence>
<name>A0A098L9Y9_9BACT</name>
<proteinExistence type="predicted"/>
<dbReference type="OrthoDB" id="870007at2"/>
<feature type="transmembrane region" description="Helical" evidence="1">
    <location>
        <begin position="302"/>
        <end position="322"/>
    </location>
</feature>
<evidence type="ECO:0000313" key="3">
    <source>
        <dbReference type="Proteomes" id="UP000030185"/>
    </source>
</evidence>
<keyword evidence="1" id="KW-0812">Transmembrane</keyword>
<feature type="transmembrane region" description="Helical" evidence="1">
    <location>
        <begin position="159"/>
        <end position="181"/>
    </location>
</feature>
<organism evidence="2 3">
    <name type="scientific">Sporocytophaga myxococcoides</name>
    <dbReference type="NCBI Taxonomy" id="153721"/>
    <lineage>
        <taxon>Bacteria</taxon>
        <taxon>Pseudomonadati</taxon>
        <taxon>Bacteroidota</taxon>
        <taxon>Cytophagia</taxon>
        <taxon>Cytophagales</taxon>
        <taxon>Cytophagaceae</taxon>
        <taxon>Sporocytophaga</taxon>
    </lineage>
</organism>
<sequence>MIKKIVFVLLIILLLADLGYSFLQHYHMPFDGDMASHIIPADEIKPILSSPFGFKVFQEGITYHNPNRFFCHWSFYKFFNTIPLFLQKFASPVDSAYLSCAIAKILIQITLIALLAISISGSIFKFDFLLAAVLISPLFQANGYRSYMGIIDPSITYTFFYALPTILVIIYFMPLFMKYFYSIEMKGYKYIKYLWTPLALISSLSGPLNPGISLVIVLLLFLHKLTKNVAKSEIKNCLLKLKYAIQQIPNDYYFFSIPITIFSIYSLFLGRYNSFSISSKMPLSELYSRLPQGVYYSFTQKLGFPILFAILIINTIIIHYTLNTTEGKKILTLFKWFGLFALIYILLLPLGGYRSYRPNILRYDTIMPITLGLMFFFGKTSIFILNNFSNRKKYWYIPLLVLVLFVFENSDEPKFNQNECERKSIIQIAESSEQLIKIDNRCTVLEWYNIERPENSWLNMKLLKLWGIVKDENKRYYQ</sequence>
<feature type="transmembrane region" description="Helical" evidence="1">
    <location>
        <begin position="193"/>
        <end position="222"/>
    </location>
</feature>
<keyword evidence="3" id="KW-1185">Reference proteome</keyword>
<reference evidence="2 3" key="1">
    <citation type="submission" date="2014-09" db="EMBL/GenBank/DDBJ databases">
        <title>Sporocytophaga myxococcoides PG-01 genome sequencing.</title>
        <authorList>
            <person name="Liu L."/>
            <person name="Gao P.J."/>
            <person name="Chen G.J."/>
            <person name="Wang L.S."/>
        </authorList>
    </citation>
    <scope>NUCLEOTIDE SEQUENCE [LARGE SCALE GENOMIC DNA]</scope>
    <source>
        <strain evidence="2 3">PG-01</strain>
    </source>
</reference>
<keyword evidence="1" id="KW-1133">Transmembrane helix</keyword>
<feature type="transmembrane region" description="Helical" evidence="1">
    <location>
        <begin position="252"/>
        <end position="272"/>
    </location>
</feature>
<feature type="transmembrane region" description="Helical" evidence="1">
    <location>
        <begin position="96"/>
        <end position="116"/>
    </location>
</feature>
<dbReference type="RefSeq" id="WP_045457559.1">
    <property type="nucleotide sequence ID" value="NZ_BBLT01000001.1"/>
</dbReference>
<dbReference type="EMBL" id="BBLT01000001">
    <property type="protein sequence ID" value="GAL83123.1"/>
    <property type="molecule type" value="Genomic_DNA"/>
</dbReference>
<comment type="caution">
    <text evidence="2">The sequence shown here is derived from an EMBL/GenBank/DDBJ whole genome shotgun (WGS) entry which is preliminary data.</text>
</comment>
<gene>
    <name evidence="2" type="ORF">MYP_349</name>
</gene>
<dbReference type="AlphaFoldDB" id="A0A098L9Y9"/>
<evidence type="ECO:0000313" key="2">
    <source>
        <dbReference type="EMBL" id="GAL83123.1"/>
    </source>
</evidence>